<evidence type="ECO:0000313" key="2">
    <source>
        <dbReference type="Proteomes" id="UP000070501"/>
    </source>
</evidence>
<reference evidence="2" key="1">
    <citation type="submission" date="2016-02" db="EMBL/GenBank/DDBJ databases">
        <title>Draft genome sequence of Microdochium bolleyi, a fungal endophyte of beachgrass.</title>
        <authorList>
            <consortium name="DOE Joint Genome Institute"/>
            <person name="David A.S."/>
            <person name="May G."/>
            <person name="Haridas S."/>
            <person name="Lim J."/>
            <person name="Wang M."/>
            <person name="Labutti K."/>
            <person name="Lipzen A."/>
            <person name="Barry K."/>
            <person name="Grigoriev I.V."/>
        </authorList>
    </citation>
    <scope>NUCLEOTIDE SEQUENCE [LARGE SCALE GENOMIC DNA]</scope>
    <source>
        <strain evidence="2">J235TASD1</strain>
    </source>
</reference>
<proteinExistence type="predicted"/>
<dbReference type="EMBL" id="KQ964280">
    <property type="protein sequence ID" value="KXJ85527.1"/>
    <property type="molecule type" value="Genomic_DNA"/>
</dbReference>
<sequence>MKHVCPAEPKPGHASRPMLEHDSCSSTSLSCKWMRLSYRARRGPCAEPPSLTIDVVARMGGRRARDRVMRAPAPEQPPASCTPSSTSGFVVVLLRASDTPPSCQLRLCPLWDLRAAASRCCMHKGRAGCIRSSLVCNVPGHGPVDFVQPVS</sequence>
<dbReference type="InParanoid" id="A0A136IKM5"/>
<organism evidence="1 2">
    <name type="scientific">Microdochium bolleyi</name>
    <dbReference type="NCBI Taxonomy" id="196109"/>
    <lineage>
        <taxon>Eukaryota</taxon>
        <taxon>Fungi</taxon>
        <taxon>Dikarya</taxon>
        <taxon>Ascomycota</taxon>
        <taxon>Pezizomycotina</taxon>
        <taxon>Sordariomycetes</taxon>
        <taxon>Xylariomycetidae</taxon>
        <taxon>Xylariales</taxon>
        <taxon>Microdochiaceae</taxon>
        <taxon>Microdochium</taxon>
    </lineage>
</organism>
<protein>
    <submittedName>
        <fullName evidence="1">Uncharacterized protein</fullName>
    </submittedName>
</protein>
<accession>A0A136IKM5</accession>
<name>A0A136IKM5_9PEZI</name>
<dbReference type="AlphaFoldDB" id="A0A136IKM5"/>
<dbReference type="Proteomes" id="UP000070501">
    <property type="component" value="Unassembled WGS sequence"/>
</dbReference>
<evidence type="ECO:0000313" key="1">
    <source>
        <dbReference type="EMBL" id="KXJ85527.1"/>
    </source>
</evidence>
<keyword evidence="2" id="KW-1185">Reference proteome</keyword>
<gene>
    <name evidence="1" type="ORF">Micbo1qcDRAFT_48786</name>
</gene>